<comment type="cofactor">
    <cofactor evidence="11">
        <name>Zn(2+)</name>
        <dbReference type="ChEBI" id="CHEBI:29105"/>
    </cofactor>
    <text evidence="11">Binds 1 zinc ion per subunit.</text>
</comment>
<evidence type="ECO:0000256" key="1">
    <source>
        <dbReference type="ARBA" id="ARBA00004496"/>
    </source>
</evidence>
<feature type="binding site" evidence="11">
    <location>
        <position position="133"/>
    </location>
    <ligand>
        <name>Zn(2+)</name>
        <dbReference type="ChEBI" id="CHEBI:29105"/>
    </ligand>
</feature>
<dbReference type="InterPro" id="IPR036388">
    <property type="entry name" value="WH-like_DNA-bd_sf"/>
</dbReference>
<reference evidence="12 13" key="1">
    <citation type="submission" date="2019-01" db="EMBL/GenBank/DDBJ databases">
        <title>Novel species of Cellulomonas.</title>
        <authorList>
            <person name="Liu Q."/>
            <person name="Xin Y.-H."/>
        </authorList>
    </citation>
    <scope>NUCLEOTIDE SEQUENCE [LARGE SCALE GENOMIC DNA]</scope>
    <source>
        <strain evidence="12 13">HLT2-17</strain>
    </source>
</reference>
<keyword evidence="10" id="KW-0804">Transcription</keyword>
<feature type="binding site" evidence="11">
    <location>
        <position position="90"/>
    </location>
    <ligand>
        <name>Zn(2+)</name>
        <dbReference type="ChEBI" id="CHEBI:29105"/>
    </ligand>
</feature>
<dbReference type="GO" id="GO:0003700">
    <property type="term" value="F:DNA-binding transcription factor activity"/>
    <property type="evidence" value="ECO:0007669"/>
    <property type="project" value="InterPro"/>
</dbReference>
<evidence type="ECO:0000256" key="3">
    <source>
        <dbReference type="ARBA" id="ARBA00022490"/>
    </source>
</evidence>
<proteinExistence type="inferred from homology"/>
<dbReference type="Pfam" id="PF01475">
    <property type="entry name" value="FUR"/>
    <property type="match status" value="1"/>
</dbReference>
<evidence type="ECO:0000256" key="7">
    <source>
        <dbReference type="ARBA" id="ARBA00023004"/>
    </source>
</evidence>
<evidence type="ECO:0000256" key="6">
    <source>
        <dbReference type="ARBA" id="ARBA00022833"/>
    </source>
</evidence>
<keyword evidence="4" id="KW-0678">Repressor</keyword>
<dbReference type="GO" id="GO:0005737">
    <property type="term" value="C:cytoplasm"/>
    <property type="evidence" value="ECO:0007669"/>
    <property type="project" value="UniProtKB-SubCell"/>
</dbReference>
<dbReference type="GO" id="GO:1900376">
    <property type="term" value="P:regulation of secondary metabolite biosynthetic process"/>
    <property type="evidence" value="ECO:0007669"/>
    <property type="project" value="TreeGrafter"/>
</dbReference>
<keyword evidence="8" id="KW-0805">Transcription regulation</keyword>
<dbReference type="AlphaFoldDB" id="A0A4V1ZGS0"/>
<dbReference type="PANTHER" id="PTHR33202">
    <property type="entry name" value="ZINC UPTAKE REGULATION PROTEIN"/>
    <property type="match status" value="1"/>
</dbReference>
<evidence type="ECO:0000256" key="8">
    <source>
        <dbReference type="ARBA" id="ARBA00023015"/>
    </source>
</evidence>
<dbReference type="Proteomes" id="UP000293764">
    <property type="component" value="Unassembled WGS sequence"/>
</dbReference>
<accession>A0A4V1ZGS0</accession>
<keyword evidence="6 11" id="KW-0862">Zinc</keyword>
<dbReference type="PANTHER" id="PTHR33202:SF18">
    <property type="entry name" value="TRANSCRIPTIONAL REGULATOR FURA"/>
    <property type="match status" value="1"/>
</dbReference>
<organism evidence="12 13">
    <name type="scientific">Pengzhenrongella frigida</name>
    <dbReference type="NCBI Taxonomy" id="1259133"/>
    <lineage>
        <taxon>Bacteria</taxon>
        <taxon>Bacillati</taxon>
        <taxon>Actinomycetota</taxon>
        <taxon>Actinomycetes</taxon>
        <taxon>Micrococcales</taxon>
        <taxon>Pengzhenrongella</taxon>
    </lineage>
</organism>
<name>A0A4V1ZGS0_9MICO</name>
<evidence type="ECO:0000256" key="11">
    <source>
        <dbReference type="PIRSR" id="PIRSR602481-1"/>
    </source>
</evidence>
<dbReference type="InterPro" id="IPR036390">
    <property type="entry name" value="WH_DNA-bd_sf"/>
</dbReference>
<dbReference type="EMBL" id="SDWW01000068">
    <property type="protein sequence ID" value="RYV49514.1"/>
    <property type="molecule type" value="Genomic_DNA"/>
</dbReference>
<dbReference type="GO" id="GO:0000976">
    <property type="term" value="F:transcription cis-regulatory region binding"/>
    <property type="evidence" value="ECO:0007669"/>
    <property type="project" value="TreeGrafter"/>
</dbReference>
<evidence type="ECO:0000256" key="10">
    <source>
        <dbReference type="ARBA" id="ARBA00023163"/>
    </source>
</evidence>
<dbReference type="SUPFAM" id="SSF46785">
    <property type="entry name" value="Winged helix' DNA-binding domain"/>
    <property type="match status" value="1"/>
</dbReference>
<evidence type="ECO:0000256" key="4">
    <source>
        <dbReference type="ARBA" id="ARBA00022491"/>
    </source>
</evidence>
<dbReference type="InterPro" id="IPR002481">
    <property type="entry name" value="FUR"/>
</dbReference>
<gene>
    <name evidence="12" type="ORF">EUA98_18370</name>
</gene>
<evidence type="ECO:0000313" key="12">
    <source>
        <dbReference type="EMBL" id="RYV49514.1"/>
    </source>
</evidence>
<dbReference type="Gene3D" id="1.10.10.10">
    <property type="entry name" value="Winged helix-like DNA-binding domain superfamily/Winged helix DNA-binding domain"/>
    <property type="match status" value="1"/>
</dbReference>
<evidence type="ECO:0000256" key="2">
    <source>
        <dbReference type="ARBA" id="ARBA00007957"/>
    </source>
</evidence>
<dbReference type="RefSeq" id="WP_130104143.1">
    <property type="nucleotide sequence ID" value="NZ_SDWW01000068.1"/>
</dbReference>
<feature type="binding site" evidence="11">
    <location>
        <position position="93"/>
    </location>
    <ligand>
        <name>Zn(2+)</name>
        <dbReference type="ChEBI" id="CHEBI:29105"/>
    </ligand>
</feature>
<evidence type="ECO:0000256" key="5">
    <source>
        <dbReference type="ARBA" id="ARBA00022723"/>
    </source>
</evidence>
<evidence type="ECO:0000256" key="9">
    <source>
        <dbReference type="ARBA" id="ARBA00023125"/>
    </source>
</evidence>
<keyword evidence="3" id="KW-0963">Cytoplasm</keyword>
<comment type="caution">
    <text evidence="12">The sequence shown here is derived from an EMBL/GenBank/DDBJ whole genome shotgun (WGS) entry which is preliminary data.</text>
</comment>
<dbReference type="GO" id="GO:0008270">
    <property type="term" value="F:zinc ion binding"/>
    <property type="evidence" value="ECO:0007669"/>
    <property type="project" value="TreeGrafter"/>
</dbReference>
<dbReference type="GO" id="GO:0045892">
    <property type="term" value="P:negative regulation of DNA-templated transcription"/>
    <property type="evidence" value="ECO:0007669"/>
    <property type="project" value="TreeGrafter"/>
</dbReference>
<keyword evidence="9" id="KW-0238">DNA-binding</keyword>
<dbReference type="OrthoDB" id="5242893at2"/>
<sequence length="147" mass="15759">MTSAELLRDHHLRVTAARVAVLEVLAERSHLTTDEVAAGVRARIGSLSTQASYHVLDTLAAAGLLRRVEVPGSPARYERRVGDNHHHLVCRSCGEVTDVDCEAASGPCLAPAVPPGYEIDTTEIVFWGTCPRCRTSPAVPPTLRSPA</sequence>
<comment type="similarity">
    <text evidence="2">Belongs to the Fur family.</text>
</comment>
<dbReference type="InterPro" id="IPR043135">
    <property type="entry name" value="Fur_C"/>
</dbReference>
<keyword evidence="13" id="KW-1185">Reference proteome</keyword>
<dbReference type="Gene3D" id="3.30.1490.190">
    <property type="match status" value="1"/>
</dbReference>
<feature type="binding site" evidence="11">
    <location>
        <position position="130"/>
    </location>
    <ligand>
        <name>Zn(2+)</name>
        <dbReference type="ChEBI" id="CHEBI:29105"/>
    </ligand>
</feature>
<evidence type="ECO:0000313" key="13">
    <source>
        <dbReference type="Proteomes" id="UP000293764"/>
    </source>
</evidence>
<comment type="subcellular location">
    <subcellularLocation>
        <location evidence="1">Cytoplasm</location>
    </subcellularLocation>
</comment>
<protein>
    <submittedName>
        <fullName evidence="12">Transcriptional repressor</fullName>
    </submittedName>
</protein>
<keyword evidence="7" id="KW-0408">Iron</keyword>
<dbReference type="CDD" id="cd07153">
    <property type="entry name" value="Fur_like"/>
    <property type="match status" value="1"/>
</dbReference>
<keyword evidence="5 11" id="KW-0479">Metal-binding</keyword>